<dbReference type="GO" id="GO:0003700">
    <property type="term" value="F:DNA-binding transcription factor activity"/>
    <property type="evidence" value="ECO:0007669"/>
    <property type="project" value="InterPro"/>
</dbReference>
<evidence type="ECO:0000313" key="7">
    <source>
        <dbReference type="Proteomes" id="UP001209276"/>
    </source>
</evidence>
<dbReference type="Pfam" id="PF00480">
    <property type="entry name" value="ROK"/>
    <property type="match status" value="1"/>
</dbReference>
<sequence length="390" mass="42256">MQANLPSTIRKLNKELVLNIIKDKGPLSRTDIAKHSGITKATVSDIVKALIDEKLIFDEKDEADASKRGTRLHFSKNAAFGVAVDLGGTTIHLGLYNLAGECMMEKTVSTYRLASSREFLSQMADDIGAFIAQSGQPAERLAFISIATPGIVDPIAGIVLEGSPNLPEWTNVPLAQFFHERFHVPVTIENDVRSALVGEMYAGALRHLNSAVLIGIGTGLGSAVLIDGKVIRGAKNAAGEIGYMLFRQPQLYSPSAKGHFEKLCSGSGLEEAATALFHRPVTAKDVFRLAEQGDLQASYLVDQFEDQLAIGILNIIALLNPEKILLMGGVTPSLRLERLHRKIRLHTTDVTGVSIEISGMQHHSALQGIAILGLNQAFPALQFMQDKQLY</sequence>
<proteinExistence type="inferred from homology"/>
<evidence type="ECO:0000313" key="6">
    <source>
        <dbReference type="Proteomes" id="UP000315377"/>
    </source>
</evidence>
<dbReference type="Gene3D" id="1.10.10.10">
    <property type="entry name" value="Winged helix-like DNA-binding domain superfamily/Winged helix DNA-binding domain"/>
    <property type="match status" value="1"/>
</dbReference>
<dbReference type="GO" id="GO:0042732">
    <property type="term" value="P:D-xylose metabolic process"/>
    <property type="evidence" value="ECO:0007669"/>
    <property type="project" value="UniProtKB-KW"/>
</dbReference>
<keyword evidence="3" id="KW-0119">Carbohydrate metabolism</keyword>
<dbReference type="InterPro" id="IPR036388">
    <property type="entry name" value="WH-like_DNA-bd_sf"/>
</dbReference>
<accession>A0AAP9IZT3</accession>
<dbReference type="RefSeq" id="WP_087443612.1">
    <property type="nucleotide sequence ID" value="NZ_CABMNB010000036.1"/>
</dbReference>
<name>A0AAP9IZT3_PANTH</name>
<dbReference type="Proteomes" id="UP000315377">
    <property type="component" value="Chromosome"/>
</dbReference>
<dbReference type="Gene3D" id="3.30.420.40">
    <property type="match status" value="2"/>
</dbReference>
<keyword evidence="3" id="KW-0859">Xylose metabolism</keyword>
<dbReference type="GeneID" id="76994721"/>
<evidence type="ECO:0000256" key="1">
    <source>
        <dbReference type="ARBA" id="ARBA00002486"/>
    </source>
</evidence>
<evidence type="ECO:0000313" key="5">
    <source>
        <dbReference type="EMBL" id="QDM42380.1"/>
    </source>
</evidence>
<keyword evidence="7" id="KW-1185">Reference proteome</keyword>
<reference evidence="5 6" key="1">
    <citation type="submission" date="2019-07" db="EMBL/GenBank/DDBJ databases">
        <title>Paenibacillus thiaminolyticus NRRL B-4156.</title>
        <authorList>
            <person name="Hehnly C."/>
            <person name="Zhang L."/>
        </authorList>
    </citation>
    <scope>NUCLEOTIDE SEQUENCE [LARGE SCALE GENOMIC DNA]</scope>
    <source>
        <strain evidence="5 6">NRRL B-4156</strain>
    </source>
</reference>
<comment type="similarity">
    <text evidence="2">Belongs to the ROK (NagC/XylR) family.</text>
</comment>
<dbReference type="Proteomes" id="UP001209276">
    <property type="component" value="Unassembled WGS sequence"/>
</dbReference>
<protein>
    <submittedName>
        <fullName evidence="5">ROK family transcriptional regulator</fullName>
    </submittedName>
</protein>
<evidence type="ECO:0000256" key="3">
    <source>
        <dbReference type="ARBA" id="ARBA00022629"/>
    </source>
</evidence>
<dbReference type="AlphaFoldDB" id="A0AAP9IZT3"/>
<gene>
    <name evidence="5" type="ORF">FLT43_01790</name>
    <name evidence="4" type="ORF">M5W83_06400</name>
</gene>
<dbReference type="EMBL" id="CP041405">
    <property type="protein sequence ID" value="QDM42380.1"/>
    <property type="molecule type" value="Genomic_DNA"/>
</dbReference>
<dbReference type="Pfam" id="PF13412">
    <property type="entry name" value="HTH_24"/>
    <property type="match status" value="1"/>
</dbReference>
<evidence type="ECO:0000256" key="2">
    <source>
        <dbReference type="ARBA" id="ARBA00006479"/>
    </source>
</evidence>
<comment type="function">
    <text evidence="1">Transcriptional repressor of xylose-utilizing enzymes.</text>
</comment>
<organism evidence="5 6">
    <name type="scientific">Paenibacillus thiaminolyticus</name>
    <name type="common">Bacillus thiaminolyticus</name>
    <dbReference type="NCBI Taxonomy" id="49283"/>
    <lineage>
        <taxon>Bacteria</taxon>
        <taxon>Bacillati</taxon>
        <taxon>Bacillota</taxon>
        <taxon>Bacilli</taxon>
        <taxon>Bacillales</taxon>
        <taxon>Paenibacillaceae</taxon>
        <taxon>Paenibacillus</taxon>
    </lineage>
</organism>
<evidence type="ECO:0000313" key="4">
    <source>
        <dbReference type="EMBL" id="MCY9606789.1"/>
    </source>
</evidence>
<dbReference type="SUPFAM" id="SSF46785">
    <property type="entry name" value="Winged helix' DNA-binding domain"/>
    <property type="match status" value="1"/>
</dbReference>
<dbReference type="SUPFAM" id="SSF53067">
    <property type="entry name" value="Actin-like ATPase domain"/>
    <property type="match status" value="1"/>
</dbReference>
<dbReference type="PANTHER" id="PTHR18964:SF170">
    <property type="entry name" value="SUGAR KINASE"/>
    <property type="match status" value="1"/>
</dbReference>
<dbReference type="InterPro" id="IPR000600">
    <property type="entry name" value="ROK"/>
</dbReference>
<reference evidence="4 7" key="2">
    <citation type="submission" date="2022-05" db="EMBL/GenBank/DDBJ databases">
        <title>Genome Sequencing of Bee-Associated Microbes.</title>
        <authorList>
            <person name="Dunlap C."/>
        </authorList>
    </citation>
    <scope>NUCLEOTIDE SEQUENCE [LARGE SCALE GENOMIC DNA]</scope>
    <source>
        <strain evidence="4 7">NRRL B-14613</strain>
    </source>
</reference>
<dbReference type="InterPro" id="IPR043129">
    <property type="entry name" value="ATPase_NBD"/>
</dbReference>
<dbReference type="PANTHER" id="PTHR18964">
    <property type="entry name" value="ROK (REPRESSOR, ORF, KINASE) FAMILY"/>
    <property type="match status" value="1"/>
</dbReference>
<dbReference type="EMBL" id="JAMDMM010000014">
    <property type="protein sequence ID" value="MCY9606789.1"/>
    <property type="molecule type" value="Genomic_DNA"/>
</dbReference>
<dbReference type="InterPro" id="IPR036390">
    <property type="entry name" value="WH_DNA-bd_sf"/>
</dbReference>